<dbReference type="GO" id="GO:0003700">
    <property type="term" value="F:DNA-binding transcription factor activity"/>
    <property type="evidence" value="ECO:0007669"/>
    <property type="project" value="TreeGrafter"/>
</dbReference>
<keyword evidence="3" id="KW-0804">Transcription</keyword>
<accession>A0A8G2CIC8</accession>
<protein>
    <submittedName>
        <fullName evidence="6">cAMP-binding domain of CRP or a regulatory subunit of cAMP-dependent protein kinases</fullName>
    </submittedName>
</protein>
<dbReference type="InterPro" id="IPR018488">
    <property type="entry name" value="cNMP-bd_CS"/>
</dbReference>
<dbReference type="InterPro" id="IPR014710">
    <property type="entry name" value="RmlC-like_jellyroll"/>
</dbReference>
<dbReference type="InterPro" id="IPR018490">
    <property type="entry name" value="cNMP-bd_dom_sf"/>
</dbReference>
<name>A0A8G2CIC8_ACIRU</name>
<evidence type="ECO:0000256" key="3">
    <source>
        <dbReference type="ARBA" id="ARBA00023163"/>
    </source>
</evidence>
<dbReference type="InterPro" id="IPR000595">
    <property type="entry name" value="cNMP-bd_dom"/>
</dbReference>
<dbReference type="SMART" id="SM00100">
    <property type="entry name" value="cNMP"/>
    <property type="match status" value="1"/>
</dbReference>
<dbReference type="PROSITE" id="PS50042">
    <property type="entry name" value="CNMP_BINDING_3"/>
    <property type="match status" value="1"/>
</dbReference>
<evidence type="ECO:0000259" key="4">
    <source>
        <dbReference type="PROSITE" id="PS50042"/>
    </source>
</evidence>
<comment type="caution">
    <text evidence="6">The sequence shown here is derived from an EMBL/GenBank/DDBJ whole genome shotgun (WGS) entry which is preliminary data.</text>
</comment>
<dbReference type="CDD" id="cd00038">
    <property type="entry name" value="CAP_ED"/>
    <property type="match status" value="1"/>
</dbReference>
<feature type="domain" description="Cyclic nucleotide-binding" evidence="4">
    <location>
        <begin position="15"/>
        <end position="118"/>
    </location>
</feature>
<dbReference type="InterPro" id="IPR050397">
    <property type="entry name" value="Env_Response_Regulators"/>
</dbReference>
<keyword evidence="2" id="KW-0238">DNA-binding</keyword>
<keyword evidence="7" id="KW-1185">Reference proteome</keyword>
<dbReference type="GO" id="GO:0005829">
    <property type="term" value="C:cytosol"/>
    <property type="evidence" value="ECO:0007669"/>
    <property type="project" value="TreeGrafter"/>
</dbReference>
<dbReference type="EMBL" id="FTNE01000003">
    <property type="protein sequence ID" value="SIQ26402.1"/>
    <property type="molecule type" value="Genomic_DNA"/>
</dbReference>
<dbReference type="InterPro" id="IPR036388">
    <property type="entry name" value="WH-like_DNA-bd_sf"/>
</dbReference>
<dbReference type="SMART" id="SM00419">
    <property type="entry name" value="HTH_CRP"/>
    <property type="match status" value="1"/>
</dbReference>
<dbReference type="PROSITE" id="PS51063">
    <property type="entry name" value="HTH_CRP_2"/>
    <property type="match status" value="1"/>
</dbReference>
<dbReference type="Proteomes" id="UP000186308">
    <property type="component" value="Unassembled WGS sequence"/>
</dbReference>
<feature type="domain" description="HTH crp-type" evidence="5">
    <location>
        <begin position="149"/>
        <end position="215"/>
    </location>
</feature>
<dbReference type="PANTHER" id="PTHR24567:SF68">
    <property type="entry name" value="DNA-BINDING TRANSCRIPTIONAL DUAL REGULATOR CRP"/>
    <property type="match status" value="1"/>
</dbReference>
<sequence>MVIRDGRQLLGRIPLFAPFRPDDLDALFGCAYERAMRAGETLFQRGDPGVSMMAILAGEVRILLPSEDGQDQVLNVLTQGAVFGEIALFDGKSRSADAVAVTNGRLLVIERAATLRLMEQDSGFAHRVVEIICARLRATIAQLDSMVFQDVNQRLIMYLLRRYDERGLARIDITQSALGRVVGSARETVNRRLRDLEMQGLIALSPGRITILDRARLAGLVSSISPVA</sequence>
<dbReference type="AlphaFoldDB" id="A0A8G2CIC8"/>
<dbReference type="SUPFAM" id="SSF51206">
    <property type="entry name" value="cAMP-binding domain-like"/>
    <property type="match status" value="1"/>
</dbReference>
<reference evidence="6 7" key="1">
    <citation type="submission" date="2017-01" db="EMBL/GenBank/DDBJ databases">
        <authorList>
            <person name="Varghese N."/>
            <person name="Submissions S."/>
        </authorList>
    </citation>
    <scope>NUCLEOTIDE SEQUENCE [LARGE SCALE GENOMIC DNA]</scope>
    <source>
        <strain evidence="6 7">ATCC 35905</strain>
    </source>
</reference>
<evidence type="ECO:0000313" key="7">
    <source>
        <dbReference type="Proteomes" id="UP000186308"/>
    </source>
</evidence>
<dbReference type="PANTHER" id="PTHR24567">
    <property type="entry name" value="CRP FAMILY TRANSCRIPTIONAL REGULATORY PROTEIN"/>
    <property type="match status" value="1"/>
</dbReference>
<gene>
    <name evidence="6" type="ORF">SAMN05421828_1035</name>
</gene>
<dbReference type="GO" id="GO:0003677">
    <property type="term" value="F:DNA binding"/>
    <property type="evidence" value="ECO:0007669"/>
    <property type="project" value="UniProtKB-KW"/>
</dbReference>
<dbReference type="Pfam" id="PF13545">
    <property type="entry name" value="HTH_Crp_2"/>
    <property type="match status" value="1"/>
</dbReference>
<dbReference type="Pfam" id="PF00027">
    <property type="entry name" value="cNMP_binding"/>
    <property type="match status" value="1"/>
</dbReference>
<proteinExistence type="predicted"/>
<evidence type="ECO:0000259" key="5">
    <source>
        <dbReference type="PROSITE" id="PS51063"/>
    </source>
</evidence>
<dbReference type="InterPro" id="IPR036390">
    <property type="entry name" value="WH_DNA-bd_sf"/>
</dbReference>
<dbReference type="PRINTS" id="PR00034">
    <property type="entry name" value="HTHCRP"/>
</dbReference>
<dbReference type="Gene3D" id="1.10.10.10">
    <property type="entry name" value="Winged helix-like DNA-binding domain superfamily/Winged helix DNA-binding domain"/>
    <property type="match status" value="1"/>
</dbReference>
<evidence type="ECO:0000256" key="2">
    <source>
        <dbReference type="ARBA" id="ARBA00023125"/>
    </source>
</evidence>
<dbReference type="Gene3D" id="2.60.120.10">
    <property type="entry name" value="Jelly Rolls"/>
    <property type="match status" value="1"/>
</dbReference>
<dbReference type="RefSeq" id="WP_245594095.1">
    <property type="nucleotide sequence ID" value="NZ_FTNE01000003.1"/>
</dbReference>
<dbReference type="SUPFAM" id="SSF46785">
    <property type="entry name" value="Winged helix' DNA-binding domain"/>
    <property type="match status" value="1"/>
</dbReference>
<dbReference type="PROSITE" id="PS00889">
    <property type="entry name" value="CNMP_BINDING_2"/>
    <property type="match status" value="1"/>
</dbReference>
<organism evidence="6 7">
    <name type="scientific">Acidiphilium rubrum</name>
    <dbReference type="NCBI Taxonomy" id="526"/>
    <lineage>
        <taxon>Bacteria</taxon>
        <taxon>Pseudomonadati</taxon>
        <taxon>Pseudomonadota</taxon>
        <taxon>Alphaproteobacteria</taxon>
        <taxon>Acetobacterales</taxon>
        <taxon>Acidocellaceae</taxon>
        <taxon>Acidiphilium</taxon>
    </lineage>
</organism>
<dbReference type="InterPro" id="IPR012318">
    <property type="entry name" value="HTH_CRP"/>
</dbReference>
<evidence type="ECO:0000313" key="6">
    <source>
        <dbReference type="EMBL" id="SIQ26402.1"/>
    </source>
</evidence>
<keyword evidence="1" id="KW-0805">Transcription regulation</keyword>
<evidence type="ECO:0000256" key="1">
    <source>
        <dbReference type="ARBA" id="ARBA00023015"/>
    </source>
</evidence>